<dbReference type="EMBL" id="JAGFNP010000006">
    <property type="protein sequence ID" value="MBO3733671.1"/>
    <property type="molecule type" value="Genomic_DNA"/>
</dbReference>
<feature type="transmembrane region" description="Helical" evidence="2">
    <location>
        <begin position="139"/>
        <end position="156"/>
    </location>
</feature>
<keyword evidence="2" id="KW-0472">Membrane</keyword>
<keyword evidence="2" id="KW-1133">Transmembrane helix</keyword>
<comment type="caution">
    <text evidence="3">The sequence shown here is derived from an EMBL/GenBank/DDBJ whole genome shotgun (WGS) entry which is preliminary data.</text>
</comment>
<feature type="transmembrane region" description="Helical" evidence="2">
    <location>
        <begin position="102"/>
        <end position="119"/>
    </location>
</feature>
<evidence type="ECO:0000256" key="1">
    <source>
        <dbReference type="SAM" id="MobiDB-lite"/>
    </source>
</evidence>
<proteinExistence type="predicted"/>
<evidence type="ECO:0000256" key="2">
    <source>
        <dbReference type="SAM" id="Phobius"/>
    </source>
</evidence>
<evidence type="ECO:0000313" key="4">
    <source>
        <dbReference type="Proteomes" id="UP000681341"/>
    </source>
</evidence>
<organism evidence="3 4">
    <name type="scientific">Glycomyces niveus</name>
    <dbReference type="NCBI Taxonomy" id="2820287"/>
    <lineage>
        <taxon>Bacteria</taxon>
        <taxon>Bacillati</taxon>
        <taxon>Actinomycetota</taxon>
        <taxon>Actinomycetes</taxon>
        <taxon>Glycomycetales</taxon>
        <taxon>Glycomycetaceae</taxon>
        <taxon>Glycomyces</taxon>
    </lineage>
</organism>
<dbReference type="Proteomes" id="UP000681341">
    <property type="component" value="Unassembled WGS sequence"/>
</dbReference>
<feature type="transmembrane region" description="Helical" evidence="2">
    <location>
        <begin position="33"/>
        <end position="52"/>
    </location>
</feature>
<sequence length="394" mass="42005">MKPLLTNPGLEPVPTPHGTTETAVTRTPAGVQVLRLLLLAATASVIATWLWAWHGVQAYAWPGVDNDLTERGLAYLLILAPAVPVNLIAAIRLARGGSRARLYLAAAGALAVVQTLILLTPSAMPLADTMSDGSTGVGIRHLFTVGPLLFAGLWIATTPKTRAWLGAAPRPRRAFGLEAAVWCLALAAAVFAGTEVRDWTRTAAAPAAPAGEYTEAGTWAALEQAVTETTDAIPDFPGFTTRTIEAASCDYLTPGGLPTYRYLLTYELRAPAAAPIATRWTQDEFHLTYDGTALDGTRRITAERAFPTTAPDDDRAAYPTATGLHALTLTYTEAPTPTLRLESPCVERTTEPTACILPQGDPATDTITGITCRDLPGRLHSRLHESAPTTRIRR</sequence>
<protein>
    <recommendedName>
        <fullName evidence="5">DUF1109 domain-containing protein</fullName>
    </recommendedName>
</protein>
<dbReference type="RefSeq" id="WP_208496642.1">
    <property type="nucleotide sequence ID" value="NZ_JAGFNP010000006.1"/>
</dbReference>
<feature type="transmembrane region" description="Helical" evidence="2">
    <location>
        <begin position="177"/>
        <end position="194"/>
    </location>
</feature>
<reference evidence="3 4" key="1">
    <citation type="submission" date="2021-03" db="EMBL/GenBank/DDBJ databases">
        <title>Glycomyces sp. nov., a novel actinomycete isolated from soil.</title>
        <authorList>
            <person name="Yang X."/>
            <person name="Xu X."/>
        </authorList>
    </citation>
    <scope>NUCLEOTIDE SEQUENCE [LARGE SCALE GENOMIC DNA]</scope>
    <source>
        <strain evidence="3 4">NEAU-S30</strain>
    </source>
</reference>
<feature type="region of interest" description="Disordered" evidence="1">
    <location>
        <begin position="1"/>
        <end position="22"/>
    </location>
</feature>
<keyword evidence="4" id="KW-1185">Reference proteome</keyword>
<accession>A0ABS3U4G9</accession>
<name>A0ABS3U4G9_9ACTN</name>
<feature type="transmembrane region" description="Helical" evidence="2">
    <location>
        <begin position="72"/>
        <end position="90"/>
    </location>
</feature>
<keyword evidence="2" id="KW-0812">Transmembrane</keyword>
<evidence type="ECO:0008006" key="5">
    <source>
        <dbReference type="Google" id="ProtNLM"/>
    </source>
</evidence>
<evidence type="ECO:0000313" key="3">
    <source>
        <dbReference type="EMBL" id="MBO3733671.1"/>
    </source>
</evidence>
<gene>
    <name evidence="3" type="ORF">J5V16_12615</name>
</gene>